<evidence type="ECO:0000313" key="12">
    <source>
        <dbReference type="Ensembl" id="ENSPKIP00000016583.1"/>
    </source>
</evidence>
<dbReference type="Pfam" id="PF00859">
    <property type="entry name" value="CTF_NFI"/>
    <property type="match status" value="1"/>
</dbReference>
<dbReference type="PROSITE" id="PS51080">
    <property type="entry name" value="CTF_NFI_2"/>
    <property type="match status" value="1"/>
</dbReference>
<feature type="compositionally biased region" description="Polar residues" evidence="10">
    <location>
        <begin position="493"/>
        <end position="502"/>
    </location>
</feature>
<evidence type="ECO:0000259" key="11">
    <source>
        <dbReference type="PROSITE" id="PS51080"/>
    </source>
</evidence>
<dbReference type="PANTHER" id="PTHR11492:SF8">
    <property type="entry name" value="NUCLEAR FACTOR I, ISOFORM B"/>
    <property type="match status" value="1"/>
</dbReference>
<accession>A0A3B3RE20</accession>
<dbReference type="InterPro" id="IPR000647">
    <property type="entry name" value="CTF/NFI"/>
</dbReference>
<evidence type="ECO:0000256" key="1">
    <source>
        <dbReference type="ARBA" id="ARBA00004123"/>
    </source>
</evidence>
<keyword evidence="4 9" id="KW-0805">Transcription regulation</keyword>
<feature type="region of interest" description="Disordered" evidence="10">
    <location>
        <begin position="237"/>
        <end position="288"/>
    </location>
</feature>
<name>A0A3B3RE20_9TELE</name>
<comment type="subunit">
    <text evidence="2 9">Binds DNA as a homodimer.</text>
</comment>
<dbReference type="InterPro" id="IPR019739">
    <property type="entry name" value="CTF/NFI_DNA-bd_CS"/>
</dbReference>
<dbReference type="GO" id="GO:0005634">
    <property type="term" value="C:nucleus"/>
    <property type="evidence" value="ECO:0007669"/>
    <property type="project" value="UniProtKB-SubCell"/>
</dbReference>
<keyword evidence="5 9" id="KW-0238">DNA-binding</keyword>
<sequence length="502" mass="55392">MYSPLCLTQDEFHPFIEALLPHVRAFAYTWFNLQARKRKYFKKHEKRMSKDEERAVKDELLSEKPEVKQKWASRLLAKLRKDIRPEFREDFVLTVTGKKPPCCVLSNPDQKGKMRRIDCLRQADKVWRLDLVMVILFKGIPLESTDGERLVKSPQCSNPGLCVQPHHIGVSVKELDLYLAYFVHTGHLGFQDSFVTPGVFSVTELVRVSQTPIAAGTGPNFSLADLDSSSYYSMSPGAMRRPLPSTSSSSSAKRIKCMEDEVDSPGEESYYPGQGRSPGSGSQASSWHDVEPAGYKLRGSLANTFISRQGMPSPTTLKKSEKSGFSSPVPSQTTSPRTAFTHHHRPVITGPRASPHTTPSSLHFPTSPIIQQPGSYFSHPAIRYHPQETLKEFVQLVCPDSGQQAGQVGFLNPNGSSQGKVHNPFLPTPMLPPPPPPPMARPVPLPVPDSKPPSTSTEGGGNSPTSPTYSTPSTSPAQRFVSVGPRDPGFVNIPQQPQWYLG</sequence>
<dbReference type="SMART" id="SM00523">
    <property type="entry name" value="DWA"/>
    <property type="match status" value="1"/>
</dbReference>
<feature type="compositionally biased region" description="Low complexity" evidence="10">
    <location>
        <begin position="269"/>
        <end position="286"/>
    </location>
</feature>
<reference evidence="12" key="2">
    <citation type="submission" date="2025-09" db="UniProtKB">
        <authorList>
            <consortium name="Ensembl"/>
        </authorList>
    </citation>
    <scope>IDENTIFICATION</scope>
</reference>
<keyword evidence="7 9" id="KW-0804">Transcription</keyword>
<dbReference type="GeneTree" id="ENSGT00950000182916"/>
<feature type="region of interest" description="Disordered" evidence="10">
    <location>
        <begin position="413"/>
        <end position="502"/>
    </location>
</feature>
<dbReference type="Pfam" id="PF10524">
    <property type="entry name" value="NfI_DNAbd_pre-N"/>
    <property type="match status" value="1"/>
</dbReference>
<evidence type="ECO:0000256" key="9">
    <source>
        <dbReference type="RuleBase" id="RU000690"/>
    </source>
</evidence>
<dbReference type="AlphaFoldDB" id="A0A3B3RE20"/>
<evidence type="ECO:0000256" key="6">
    <source>
        <dbReference type="ARBA" id="ARBA00023159"/>
    </source>
</evidence>
<dbReference type="Pfam" id="PF03165">
    <property type="entry name" value="MH1"/>
    <property type="match status" value="1"/>
</dbReference>
<dbReference type="InterPro" id="IPR019548">
    <property type="entry name" value="CTF/NFI_DNA-bd_N"/>
</dbReference>
<evidence type="ECO:0000256" key="2">
    <source>
        <dbReference type="ARBA" id="ARBA00011432"/>
    </source>
</evidence>
<feature type="region of interest" description="Disordered" evidence="10">
    <location>
        <begin position="306"/>
        <end position="371"/>
    </location>
</feature>
<dbReference type="Ensembl" id="ENSPKIT00000041077.1">
    <property type="protein sequence ID" value="ENSPKIP00000016583.1"/>
    <property type="gene ID" value="ENSPKIG00000002775.1"/>
</dbReference>
<keyword evidence="6 9" id="KW-0010">Activator</keyword>
<keyword evidence="3 9" id="KW-0235">DNA replication</keyword>
<evidence type="ECO:0000256" key="7">
    <source>
        <dbReference type="ARBA" id="ARBA00023163"/>
    </source>
</evidence>
<feature type="compositionally biased region" description="Polar residues" evidence="10">
    <location>
        <begin position="306"/>
        <end position="338"/>
    </location>
</feature>
<evidence type="ECO:0000256" key="10">
    <source>
        <dbReference type="SAM" id="MobiDB-lite"/>
    </source>
</evidence>
<organism evidence="12 13">
    <name type="scientific">Paramormyrops kingsleyae</name>
    <dbReference type="NCBI Taxonomy" id="1676925"/>
    <lineage>
        <taxon>Eukaryota</taxon>
        <taxon>Metazoa</taxon>
        <taxon>Chordata</taxon>
        <taxon>Craniata</taxon>
        <taxon>Vertebrata</taxon>
        <taxon>Euteleostomi</taxon>
        <taxon>Actinopterygii</taxon>
        <taxon>Neopterygii</taxon>
        <taxon>Teleostei</taxon>
        <taxon>Osteoglossocephala</taxon>
        <taxon>Osteoglossomorpha</taxon>
        <taxon>Osteoglossiformes</taxon>
        <taxon>Mormyridae</taxon>
        <taxon>Paramormyrops</taxon>
    </lineage>
</organism>
<evidence type="ECO:0000256" key="8">
    <source>
        <dbReference type="ARBA" id="ARBA00023242"/>
    </source>
</evidence>
<feature type="compositionally biased region" description="Low complexity" evidence="10">
    <location>
        <begin position="463"/>
        <end position="476"/>
    </location>
</feature>
<proteinExistence type="inferred from homology"/>
<evidence type="ECO:0000256" key="3">
    <source>
        <dbReference type="ARBA" id="ARBA00022705"/>
    </source>
</evidence>
<dbReference type="GO" id="GO:0006260">
    <property type="term" value="P:DNA replication"/>
    <property type="evidence" value="ECO:0007669"/>
    <property type="project" value="UniProtKB-KW"/>
</dbReference>
<evidence type="ECO:0000313" key="13">
    <source>
        <dbReference type="Proteomes" id="UP000261540"/>
    </source>
</evidence>
<comment type="similarity">
    <text evidence="9">Belongs to the CTF/NF-I family.</text>
</comment>
<dbReference type="GO" id="GO:0000978">
    <property type="term" value="F:RNA polymerase II cis-regulatory region sequence-specific DNA binding"/>
    <property type="evidence" value="ECO:0007669"/>
    <property type="project" value="TreeGrafter"/>
</dbReference>
<dbReference type="PANTHER" id="PTHR11492">
    <property type="entry name" value="NUCLEAR FACTOR I"/>
    <property type="match status" value="1"/>
</dbReference>
<keyword evidence="8 9" id="KW-0539">Nucleus</keyword>
<dbReference type="InterPro" id="IPR003619">
    <property type="entry name" value="MAD_homology1_Dwarfin-type"/>
</dbReference>
<dbReference type="GO" id="GO:0000981">
    <property type="term" value="F:DNA-binding transcription factor activity, RNA polymerase II-specific"/>
    <property type="evidence" value="ECO:0007669"/>
    <property type="project" value="TreeGrafter"/>
</dbReference>
<comment type="subcellular location">
    <subcellularLocation>
        <location evidence="1 9">Nucleus</location>
    </subcellularLocation>
</comment>
<feature type="compositionally biased region" description="Polar residues" evidence="10">
    <location>
        <begin position="355"/>
        <end position="371"/>
    </location>
</feature>
<comment type="function">
    <text evidence="9">Recognizes and binds the palindromic sequence 5'-TTGGCNNNNNGCCAA-3' present in viral and cellular promoters and in the origin of replication of adenovirus type 2. These proteins are individually capable of activating transcription and replication.</text>
</comment>
<dbReference type="InterPro" id="IPR020604">
    <property type="entry name" value="CTF/NFI_DNA-bd-dom"/>
</dbReference>
<feature type="domain" description="CTF/NF-I" evidence="11">
    <location>
        <begin position="1"/>
        <end position="194"/>
    </location>
</feature>
<dbReference type="Proteomes" id="UP000261540">
    <property type="component" value="Unplaced"/>
</dbReference>
<protein>
    <recommendedName>
        <fullName evidence="9">Nuclear factor 1</fullName>
    </recommendedName>
</protein>
<evidence type="ECO:0000256" key="5">
    <source>
        <dbReference type="ARBA" id="ARBA00023125"/>
    </source>
</evidence>
<dbReference type="PROSITE" id="PS00349">
    <property type="entry name" value="CTF_NFI_1"/>
    <property type="match status" value="1"/>
</dbReference>
<keyword evidence="13" id="KW-1185">Reference proteome</keyword>
<reference evidence="12" key="1">
    <citation type="submission" date="2025-08" db="UniProtKB">
        <authorList>
            <consortium name="Ensembl"/>
        </authorList>
    </citation>
    <scope>IDENTIFICATION</scope>
</reference>
<evidence type="ECO:0000256" key="4">
    <source>
        <dbReference type="ARBA" id="ARBA00023015"/>
    </source>
</evidence>
<feature type="compositionally biased region" description="Pro residues" evidence="10">
    <location>
        <begin position="426"/>
        <end position="451"/>
    </location>
</feature>
<dbReference type="GO" id="GO:0045893">
    <property type="term" value="P:positive regulation of DNA-templated transcription"/>
    <property type="evidence" value="ECO:0007669"/>
    <property type="project" value="UniProtKB-ARBA"/>
</dbReference>